<evidence type="ECO:0000256" key="1">
    <source>
        <dbReference type="ARBA" id="ARBA00001526"/>
    </source>
</evidence>
<keyword evidence="7" id="KW-0472">Membrane</keyword>
<name>X1FM51_9ZZZZ</name>
<organism evidence="9">
    <name type="scientific">marine sediment metagenome</name>
    <dbReference type="NCBI Taxonomy" id="412755"/>
    <lineage>
        <taxon>unclassified sequences</taxon>
        <taxon>metagenomes</taxon>
        <taxon>ecological metagenomes</taxon>
    </lineage>
</organism>
<dbReference type="Pfam" id="PF03717">
    <property type="entry name" value="PBP_dimer"/>
    <property type="match status" value="1"/>
</dbReference>
<evidence type="ECO:0000256" key="2">
    <source>
        <dbReference type="ARBA" id="ARBA00012865"/>
    </source>
</evidence>
<evidence type="ECO:0000256" key="6">
    <source>
        <dbReference type="SAM" id="Coils"/>
    </source>
</evidence>
<evidence type="ECO:0000256" key="7">
    <source>
        <dbReference type="SAM" id="Phobius"/>
    </source>
</evidence>
<evidence type="ECO:0000256" key="3">
    <source>
        <dbReference type="ARBA" id="ARBA00022729"/>
    </source>
</evidence>
<dbReference type="SUPFAM" id="SSF56519">
    <property type="entry name" value="Penicillin binding protein dimerisation domain"/>
    <property type="match status" value="1"/>
</dbReference>
<dbReference type="GO" id="GO:0008800">
    <property type="term" value="F:beta-lactamase activity"/>
    <property type="evidence" value="ECO:0007669"/>
    <property type="project" value="UniProtKB-EC"/>
</dbReference>
<accession>X1FM51</accession>
<dbReference type="EC" id="3.5.2.6" evidence="2"/>
<dbReference type="GO" id="GO:0071555">
    <property type="term" value="P:cell wall organization"/>
    <property type="evidence" value="ECO:0007669"/>
    <property type="project" value="TreeGrafter"/>
</dbReference>
<dbReference type="PANTHER" id="PTHR30627">
    <property type="entry name" value="PEPTIDOGLYCAN D,D-TRANSPEPTIDASE"/>
    <property type="match status" value="1"/>
</dbReference>
<dbReference type="EMBL" id="BARU01007653">
    <property type="protein sequence ID" value="GAH46771.1"/>
    <property type="molecule type" value="Genomic_DNA"/>
</dbReference>
<evidence type="ECO:0000313" key="9">
    <source>
        <dbReference type="EMBL" id="GAH46771.1"/>
    </source>
</evidence>
<dbReference type="AlphaFoldDB" id="X1FM51"/>
<evidence type="ECO:0000259" key="8">
    <source>
        <dbReference type="Pfam" id="PF03717"/>
    </source>
</evidence>
<dbReference type="GO" id="GO:0005886">
    <property type="term" value="C:plasma membrane"/>
    <property type="evidence" value="ECO:0007669"/>
    <property type="project" value="TreeGrafter"/>
</dbReference>
<feature type="coiled-coil region" evidence="6">
    <location>
        <begin position="131"/>
        <end position="158"/>
    </location>
</feature>
<evidence type="ECO:0000256" key="5">
    <source>
        <dbReference type="ARBA" id="ARBA00023251"/>
    </source>
</evidence>
<comment type="caution">
    <text evidence="9">The sequence shown here is derived from an EMBL/GenBank/DDBJ whole genome shotgun (WGS) entry which is preliminary data.</text>
</comment>
<dbReference type="GO" id="GO:0008658">
    <property type="term" value="F:penicillin binding"/>
    <property type="evidence" value="ECO:0007669"/>
    <property type="project" value="InterPro"/>
</dbReference>
<keyword evidence="7" id="KW-0812">Transmembrane</keyword>
<dbReference type="Gene3D" id="3.90.1310.10">
    <property type="entry name" value="Penicillin-binding protein 2a (Domain 2)"/>
    <property type="match status" value="1"/>
</dbReference>
<proteinExistence type="predicted"/>
<reference evidence="9" key="1">
    <citation type="journal article" date="2014" name="Front. Microbiol.">
        <title>High frequency of phylogenetically diverse reductive dehalogenase-homologous genes in deep subseafloor sedimentary metagenomes.</title>
        <authorList>
            <person name="Kawai M."/>
            <person name="Futagami T."/>
            <person name="Toyoda A."/>
            <person name="Takaki Y."/>
            <person name="Nishi S."/>
            <person name="Hori S."/>
            <person name="Arai W."/>
            <person name="Tsubouchi T."/>
            <person name="Morono Y."/>
            <person name="Uchiyama I."/>
            <person name="Ito T."/>
            <person name="Fujiyama A."/>
            <person name="Inagaki F."/>
            <person name="Takami H."/>
        </authorList>
    </citation>
    <scope>NUCLEOTIDE SEQUENCE</scope>
    <source>
        <strain evidence="9">Expedition CK06-06</strain>
    </source>
</reference>
<keyword evidence="3" id="KW-0732">Signal</keyword>
<dbReference type="InterPro" id="IPR050515">
    <property type="entry name" value="Beta-lactam/transpept"/>
</dbReference>
<comment type="catalytic activity">
    <reaction evidence="1">
        <text>a beta-lactam + H2O = a substituted beta-amino acid</text>
        <dbReference type="Rhea" id="RHEA:20401"/>
        <dbReference type="ChEBI" id="CHEBI:15377"/>
        <dbReference type="ChEBI" id="CHEBI:35627"/>
        <dbReference type="ChEBI" id="CHEBI:140347"/>
        <dbReference type="EC" id="3.5.2.6"/>
    </reaction>
</comment>
<feature type="transmembrane region" description="Helical" evidence="7">
    <location>
        <begin position="42"/>
        <end position="63"/>
    </location>
</feature>
<feature type="domain" description="Penicillin-binding protein dimerisation" evidence="8">
    <location>
        <begin position="88"/>
        <end position="170"/>
    </location>
</feature>
<sequence>MHRKNPKREIEFEEIFLDKLLKEREEEKGVSQRKLETPLARINFLILFLFGVFLFALLLFFTFRLQVTEKEKYVAQALENKFITLHLTSERGIIYDRNMRPLVLNEVSFDLWFSKSELPEDKKEKVLNEVALIIEEDAEVLKEAIEKNEEEKILLKKDLNHQQLILFETKKRKIT</sequence>
<dbReference type="GO" id="GO:0046677">
    <property type="term" value="P:response to antibiotic"/>
    <property type="evidence" value="ECO:0007669"/>
    <property type="project" value="UniProtKB-KW"/>
</dbReference>
<dbReference type="PANTHER" id="PTHR30627:SF6">
    <property type="entry name" value="BETA-LACTAMASE YBXI-RELATED"/>
    <property type="match status" value="1"/>
</dbReference>
<evidence type="ECO:0000256" key="4">
    <source>
        <dbReference type="ARBA" id="ARBA00022801"/>
    </source>
</evidence>
<dbReference type="InterPro" id="IPR036138">
    <property type="entry name" value="PBP_dimer_sf"/>
</dbReference>
<keyword evidence="5" id="KW-0046">Antibiotic resistance</keyword>
<gene>
    <name evidence="9" type="ORF">S03H2_15081</name>
</gene>
<dbReference type="InterPro" id="IPR005311">
    <property type="entry name" value="PBP_dimer"/>
</dbReference>
<feature type="non-terminal residue" evidence="9">
    <location>
        <position position="175"/>
    </location>
</feature>
<keyword evidence="6" id="KW-0175">Coiled coil</keyword>
<keyword evidence="7" id="KW-1133">Transmembrane helix</keyword>
<protein>
    <recommendedName>
        <fullName evidence="2">beta-lactamase</fullName>
        <ecNumber evidence="2">3.5.2.6</ecNumber>
    </recommendedName>
</protein>
<keyword evidence="4" id="KW-0378">Hydrolase</keyword>